<dbReference type="InterPro" id="IPR011990">
    <property type="entry name" value="TPR-like_helical_dom_sf"/>
</dbReference>
<dbReference type="Proteomes" id="UP000011115">
    <property type="component" value="Unassembled WGS sequence"/>
</dbReference>
<dbReference type="Gramene" id="PGSC0003DMT400019959">
    <property type="protein sequence ID" value="PGSC0003DMT400019959"/>
    <property type="gene ID" value="PGSC0003DMG400007728"/>
</dbReference>
<keyword evidence="1" id="KW-0677">Repeat</keyword>
<dbReference type="Gene3D" id="1.25.40.10">
    <property type="entry name" value="Tetratricopeptide repeat domain"/>
    <property type="match status" value="1"/>
</dbReference>
<dbReference type="GO" id="GO:0003723">
    <property type="term" value="F:RNA binding"/>
    <property type="evidence" value="ECO:0007669"/>
    <property type="project" value="InterPro"/>
</dbReference>
<dbReference type="AlphaFoldDB" id="M1ACU7"/>
<sequence length="195" mass="21663">MDAKNLQTWTIMISGPADHGHGEEAVSLFARMEQFGFRPDCLSFSAILYACSHIGFVDAGHEYIEKMASIYNIRPTMEHYGCMVDMFGRAGELEEAYDIIRSIPTEPNSVILRSFISACKHHGRNPCVEENVREILLKIEPDLGSNYVLASCLSYLFGYCSDANSLRSTMKAKGIKKYPGSSWVQSLDSPSEGSS</sequence>
<dbReference type="InParanoid" id="M1ACU7"/>
<evidence type="ECO:0000313" key="4">
    <source>
        <dbReference type="Proteomes" id="UP000011115"/>
    </source>
</evidence>
<name>M1ACU7_SOLTU</name>
<organism evidence="3 4">
    <name type="scientific">Solanum tuberosum</name>
    <name type="common">Potato</name>
    <dbReference type="NCBI Taxonomy" id="4113"/>
    <lineage>
        <taxon>Eukaryota</taxon>
        <taxon>Viridiplantae</taxon>
        <taxon>Streptophyta</taxon>
        <taxon>Embryophyta</taxon>
        <taxon>Tracheophyta</taxon>
        <taxon>Spermatophyta</taxon>
        <taxon>Magnoliopsida</taxon>
        <taxon>eudicotyledons</taxon>
        <taxon>Gunneridae</taxon>
        <taxon>Pentapetalae</taxon>
        <taxon>asterids</taxon>
        <taxon>lamiids</taxon>
        <taxon>Solanales</taxon>
        <taxon>Solanaceae</taxon>
        <taxon>Solanoideae</taxon>
        <taxon>Solaneae</taxon>
        <taxon>Solanum</taxon>
    </lineage>
</organism>
<dbReference type="NCBIfam" id="TIGR00756">
    <property type="entry name" value="PPR"/>
    <property type="match status" value="1"/>
</dbReference>
<dbReference type="PaxDb" id="4113-PGSC0003DMT400019959"/>
<dbReference type="eggNOG" id="KOG4197">
    <property type="taxonomic scope" value="Eukaryota"/>
</dbReference>
<reference evidence="3" key="2">
    <citation type="submission" date="2015-06" db="UniProtKB">
        <authorList>
            <consortium name="EnsemblPlants"/>
        </authorList>
    </citation>
    <scope>IDENTIFICATION</scope>
    <source>
        <strain evidence="3">DM1-3 516 R44</strain>
    </source>
</reference>
<dbReference type="PANTHER" id="PTHR47926:SF411">
    <property type="entry name" value="PENTATRICOPEPTIDE REPEAT-CONTAINING PROTEIN"/>
    <property type="match status" value="1"/>
</dbReference>
<evidence type="ECO:0000256" key="1">
    <source>
        <dbReference type="ARBA" id="ARBA00022737"/>
    </source>
</evidence>
<dbReference type="OMA" id="FARMEQF"/>
<evidence type="ECO:0000313" key="3">
    <source>
        <dbReference type="EnsemblPlants" id="PGSC0003DMT400019959"/>
    </source>
</evidence>
<dbReference type="EnsemblPlants" id="PGSC0003DMT400019959">
    <property type="protein sequence ID" value="PGSC0003DMT400019959"/>
    <property type="gene ID" value="PGSC0003DMG400007728"/>
</dbReference>
<dbReference type="InterPro" id="IPR046848">
    <property type="entry name" value="E_motif"/>
</dbReference>
<feature type="repeat" description="PPR" evidence="2">
    <location>
        <begin position="5"/>
        <end position="39"/>
    </location>
</feature>
<accession>M1ACU7</accession>
<dbReference type="InterPro" id="IPR046960">
    <property type="entry name" value="PPR_At4g14850-like_plant"/>
</dbReference>
<dbReference type="Pfam" id="PF01535">
    <property type="entry name" value="PPR"/>
    <property type="match status" value="1"/>
</dbReference>
<dbReference type="Pfam" id="PF20431">
    <property type="entry name" value="E_motif"/>
    <property type="match status" value="1"/>
</dbReference>
<dbReference type="PROSITE" id="PS51375">
    <property type="entry name" value="PPR"/>
    <property type="match status" value="1"/>
</dbReference>
<dbReference type="Pfam" id="PF13041">
    <property type="entry name" value="PPR_2"/>
    <property type="match status" value="1"/>
</dbReference>
<dbReference type="HOGENOM" id="CLU_002706_0_0_1"/>
<dbReference type="InterPro" id="IPR002885">
    <property type="entry name" value="PPR_rpt"/>
</dbReference>
<dbReference type="PANTHER" id="PTHR47926">
    <property type="entry name" value="PENTATRICOPEPTIDE REPEAT-CONTAINING PROTEIN"/>
    <property type="match status" value="1"/>
</dbReference>
<reference evidence="4" key="1">
    <citation type="journal article" date="2011" name="Nature">
        <title>Genome sequence and analysis of the tuber crop potato.</title>
        <authorList>
            <consortium name="The Potato Genome Sequencing Consortium"/>
        </authorList>
    </citation>
    <scope>NUCLEOTIDE SEQUENCE [LARGE SCALE GENOMIC DNA]</scope>
    <source>
        <strain evidence="4">cv. DM1-3 516 R44</strain>
    </source>
</reference>
<protein>
    <submittedName>
        <fullName evidence="3">Pentatricopeptide</fullName>
    </submittedName>
</protein>
<proteinExistence type="predicted"/>
<dbReference type="FunFam" id="1.25.40.10:FF:000242">
    <property type="entry name" value="Pentatricopeptide repeat-containing protein"/>
    <property type="match status" value="1"/>
</dbReference>
<dbReference type="GO" id="GO:0009451">
    <property type="term" value="P:RNA modification"/>
    <property type="evidence" value="ECO:0007669"/>
    <property type="project" value="InterPro"/>
</dbReference>
<evidence type="ECO:0000256" key="2">
    <source>
        <dbReference type="PROSITE-ProRule" id="PRU00708"/>
    </source>
</evidence>
<keyword evidence="4" id="KW-1185">Reference proteome</keyword>